<evidence type="ECO:0000313" key="6">
    <source>
        <dbReference type="Proteomes" id="UP001174136"/>
    </source>
</evidence>
<accession>A0AA47MAJ4</accession>
<dbReference type="InterPro" id="IPR027805">
    <property type="entry name" value="Transposase_HTH_dom"/>
</dbReference>
<dbReference type="GO" id="GO:0046872">
    <property type="term" value="F:metal ion binding"/>
    <property type="evidence" value="ECO:0007669"/>
    <property type="project" value="UniProtKB-KW"/>
</dbReference>
<comment type="caution">
    <text evidence="5">The sequence shown here is derived from an EMBL/GenBank/DDBJ whole genome shotgun (WGS) entry which is preliminary data.</text>
</comment>
<dbReference type="PANTHER" id="PTHR23080:SF63">
    <property type="entry name" value="TICK TRANSPOSON"/>
    <property type="match status" value="1"/>
</dbReference>
<keyword evidence="6" id="KW-1185">Reference proteome</keyword>
<dbReference type="Pfam" id="PF13613">
    <property type="entry name" value="HTH_Tnp_4"/>
    <property type="match status" value="1"/>
</dbReference>
<gene>
    <name evidence="5" type="ORF">N1851_027104</name>
</gene>
<feature type="domain" description="Transposase Helix-turn-helix" evidence="4">
    <location>
        <begin position="67"/>
        <end position="113"/>
    </location>
</feature>
<protein>
    <recommendedName>
        <fullName evidence="7">Transposase Helix-turn-helix domain-containing protein</fullName>
    </recommendedName>
</protein>
<keyword evidence="2" id="KW-0479">Metal-binding</keyword>
<name>A0AA47MAJ4_MERPO</name>
<feature type="domain" description="DDE Tnp4" evidence="3">
    <location>
        <begin position="137"/>
        <end position="198"/>
    </location>
</feature>
<dbReference type="Proteomes" id="UP001174136">
    <property type="component" value="Unassembled WGS sequence"/>
</dbReference>
<proteinExistence type="predicted"/>
<evidence type="ECO:0000313" key="5">
    <source>
        <dbReference type="EMBL" id="KAK0136723.1"/>
    </source>
</evidence>
<evidence type="ECO:0008006" key="7">
    <source>
        <dbReference type="Google" id="ProtNLM"/>
    </source>
</evidence>
<dbReference type="AlphaFoldDB" id="A0AA47MAJ4"/>
<evidence type="ECO:0000259" key="3">
    <source>
        <dbReference type="Pfam" id="PF13359"/>
    </source>
</evidence>
<evidence type="ECO:0000256" key="2">
    <source>
        <dbReference type="ARBA" id="ARBA00022723"/>
    </source>
</evidence>
<dbReference type="InterPro" id="IPR027806">
    <property type="entry name" value="HARBI1_dom"/>
</dbReference>
<dbReference type="Pfam" id="PF13359">
    <property type="entry name" value="DDE_Tnp_4"/>
    <property type="match status" value="1"/>
</dbReference>
<evidence type="ECO:0000256" key="1">
    <source>
        <dbReference type="ARBA" id="ARBA00001968"/>
    </source>
</evidence>
<evidence type="ECO:0000259" key="4">
    <source>
        <dbReference type="Pfam" id="PF13613"/>
    </source>
</evidence>
<dbReference type="PANTHER" id="PTHR23080">
    <property type="entry name" value="THAP DOMAIN PROTEIN"/>
    <property type="match status" value="1"/>
</dbReference>
<sequence length="284" mass="32645">MHIFYIKYFFNQILSRMPDRQWITIDDIERMEDHWTHNSAKSLIKNRLTQAFPASWCCYSRILSAPSAFQQLILVLLRLRFNLPLKELAFRFNISYSTVPRVGHMVIYELHQRVDRAGCSSRLRCQWHSGKHLGAGLQGPSNLLAGAQTWPGYKHHRTGKLLSGMAPQGYISYISNARGGRVSDKQITEEINLFCKLLPDTCIHLKGQHQHLRWRKDYRVIGLVIGLENIRFCRVGPRPLNTKPGGTLSMIDKIDVICCALSHLSQHLLSRQSNGKRTCININK</sequence>
<organism evidence="5 6">
    <name type="scientific">Merluccius polli</name>
    <name type="common">Benguela hake</name>
    <name type="synonym">Merluccius cadenati</name>
    <dbReference type="NCBI Taxonomy" id="89951"/>
    <lineage>
        <taxon>Eukaryota</taxon>
        <taxon>Metazoa</taxon>
        <taxon>Chordata</taxon>
        <taxon>Craniata</taxon>
        <taxon>Vertebrata</taxon>
        <taxon>Euteleostomi</taxon>
        <taxon>Actinopterygii</taxon>
        <taxon>Neopterygii</taxon>
        <taxon>Teleostei</taxon>
        <taxon>Neoteleostei</taxon>
        <taxon>Acanthomorphata</taxon>
        <taxon>Zeiogadaria</taxon>
        <taxon>Gadariae</taxon>
        <taxon>Gadiformes</taxon>
        <taxon>Gadoidei</taxon>
        <taxon>Merlucciidae</taxon>
        <taxon>Merluccius</taxon>
    </lineage>
</organism>
<comment type="cofactor">
    <cofactor evidence="1">
        <name>a divalent metal cation</name>
        <dbReference type="ChEBI" id="CHEBI:60240"/>
    </cofactor>
</comment>
<reference evidence="5" key="1">
    <citation type="journal article" date="2023" name="Front. Mar. Sci.">
        <title>A new Merluccius polli reference genome to investigate the effects of global change in West African waters.</title>
        <authorList>
            <person name="Mateo J.L."/>
            <person name="Blanco-Fernandez C."/>
            <person name="Garcia-Vazquez E."/>
            <person name="Machado-Schiaffino G."/>
        </authorList>
    </citation>
    <scope>NUCLEOTIDE SEQUENCE</scope>
    <source>
        <strain evidence="5">C29</strain>
        <tissue evidence="5">Fin</tissue>
    </source>
</reference>
<dbReference type="EMBL" id="JAOPHQ010005130">
    <property type="protein sequence ID" value="KAK0136723.1"/>
    <property type="molecule type" value="Genomic_DNA"/>
</dbReference>